<keyword evidence="8" id="KW-1185">Reference proteome</keyword>
<evidence type="ECO:0000256" key="6">
    <source>
        <dbReference type="ARBA" id="ARBA00023136"/>
    </source>
</evidence>
<dbReference type="PANTHER" id="PTHR30589:SF0">
    <property type="entry name" value="PHOSPHATIDYLGLYCEROL--PROLIPOPROTEIN DIACYLGLYCERYL TRANSFERASE"/>
    <property type="match status" value="1"/>
</dbReference>
<evidence type="ECO:0000256" key="4">
    <source>
        <dbReference type="ARBA" id="ARBA00022692"/>
    </source>
</evidence>
<dbReference type="PROSITE" id="PS01311">
    <property type="entry name" value="LGT"/>
    <property type="match status" value="1"/>
</dbReference>
<dbReference type="RefSeq" id="WP_096862926.1">
    <property type="nucleotide sequence ID" value="NZ_CP023668.1"/>
</dbReference>
<dbReference type="AlphaFoldDB" id="A0A291ISC9"/>
<dbReference type="InterPro" id="IPR001640">
    <property type="entry name" value="Lgt"/>
</dbReference>
<dbReference type="Proteomes" id="UP000232227">
    <property type="component" value="Chromosome"/>
</dbReference>
<dbReference type="GO" id="GO:0008961">
    <property type="term" value="F:phosphatidylglycerol-prolipoprotein diacylglyceryl transferase activity"/>
    <property type="evidence" value="ECO:0007669"/>
    <property type="project" value="InterPro"/>
</dbReference>
<dbReference type="PANTHER" id="PTHR30589">
    <property type="entry name" value="PROLIPOPROTEIN DIACYLGLYCERYL TRANSFERASE"/>
    <property type="match status" value="1"/>
</dbReference>
<organism evidence="7 8">
    <name type="scientific">Mesoplasma lactucae ATCC 49193</name>
    <dbReference type="NCBI Taxonomy" id="81460"/>
    <lineage>
        <taxon>Bacteria</taxon>
        <taxon>Bacillati</taxon>
        <taxon>Mycoplasmatota</taxon>
        <taxon>Mollicutes</taxon>
        <taxon>Entomoplasmatales</taxon>
        <taxon>Entomoplasmataceae</taxon>
        <taxon>Mesoplasma</taxon>
    </lineage>
</organism>
<comment type="similarity">
    <text evidence="1">Belongs to the Lgt family.</text>
</comment>
<sequence length="515" mass="59321">MIIDWTQGDNYTEPFNGFWTITDNYGANGWFHVYAFTMTIGMILAIGYSAFKFWRKGLPLTQLAWGVIFIVPISLFGASFFGKLNAEGPGINAEGVGFWGLFAFWKGGMAIHGGVYAGVLTGLIVFGIIGHYNKTSLWVYMDAIIPNILLGQAIGRWGNFFNHEVMGAPVAKVGQMIDGVAHMEGKNPLHWLPNYIQVNTQWMYSGKSGVETINGIDMVNGGIYQMSPIFFIESISLLIGWGLITFVIPNIGKWIGKKPWKVEPGKYQFSWKQTFFNFFVPSSFTAKKREKYPERNQSYFVIWNDAFYKNDSDKYRDSFEISLKNNALNVKSLTKKRYLDGRALTKANNPENYWVTKTGAEAGAYFFVWNLVRFFLEMQRPYDHLFIMYEKTLSLVLIGLTGLIGLAIMIVTQNLIPWFFRQPGRLYEKPYFQAPKIDKQWFYWIKKLNAKIRNHNQTEEIEHGEDKVIHDVKKLRKDNDKLADKEVKIEAKKIAKEQKAAEKLKKMQEQQNKEK</sequence>
<keyword evidence="4" id="KW-0812">Transmembrane</keyword>
<protein>
    <submittedName>
        <fullName evidence="7">Diacylglyceryl transferase</fullName>
    </submittedName>
</protein>
<evidence type="ECO:0000313" key="8">
    <source>
        <dbReference type="Proteomes" id="UP000232227"/>
    </source>
</evidence>
<evidence type="ECO:0000256" key="2">
    <source>
        <dbReference type="ARBA" id="ARBA00022475"/>
    </source>
</evidence>
<evidence type="ECO:0000256" key="3">
    <source>
        <dbReference type="ARBA" id="ARBA00022679"/>
    </source>
</evidence>
<evidence type="ECO:0000313" key="7">
    <source>
        <dbReference type="EMBL" id="ATG97638.1"/>
    </source>
</evidence>
<accession>A0A291ISC9</accession>
<evidence type="ECO:0000256" key="1">
    <source>
        <dbReference type="ARBA" id="ARBA00007150"/>
    </source>
</evidence>
<dbReference type="KEGG" id="mlac:CP520_02765"/>
<dbReference type="OrthoDB" id="871140at2"/>
<dbReference type="GO" id="GO:0042158">
    <property type="term" value="P:lipoprotein biosynthetic process"/>
    <property type="evidence" value="ECO:0007669"/>
    <property type="project" value="InterPro"/>
</dbReference>
<gene>
    <name evidence="7" type="ORF">CP520_02765</name>
</gene>
<keyword evidence="2" id="KW-1003">Cell membrane</keyword>
<keyword evidence="5" id="KW-1133">Transmembrane helix</keyword>
<dbReference type="GO" id="GO:0005886">
    <property type="term" value="C:plasma membrane"/>
    <property type="evidence" value="ECO:0007669"/>
    <property type="project" value="InterPro"/>
</dbReference>
<keyword evidence="6" id="KW-0472">Membrane</keyword>
<keyword evidence="3 7" id="KW-0808">Transferase</keyword>
<name>A0A291ISC9_9MOLU</name>
<dbReference type="Pfam" id="PF01790">
    <property type="entry name" value="LGT"/>
    <property type="match status" value="1"/>
</dbReference>
<proteinExistence type="inferred from homology"/>
<dbReference type="EMBL" id="CP023668">
    <property type="protein sequence ID" value="ATG97638.1"/>
    <property type="molecule type" value="Genomic_DNA"/>
</dbReference>
<evidence type="ECO:0000256" key="5">
    <source>
        <dbReference type="ARBA" id="ARBA00022989"/>
    </source>
</evidence>
<reference evidence="7 8" key="1">
    <citation type="submission" date="2017-09" db="EMBL/GenBank/DDBJ databases">
        <title>SPAdes assembly of the Mesoplasma lactucae genome.</title>
        <authorList>
            <person name="Knight T.F."/>
            <person name="Rubinstein R."/>
            <person name="Citino T."/>
        </authorList>
    </citation>
    <scope>NUCLEOTIDE SEQUENCE [LARGE SCALE GENOMIC DNA]</scope>
    <source>
        <strain evidence="7 8">831-C4</strain>
    </source>
</reference>